<reference evidence="1 2" key="1">
    <citation type="submission" date="2019-09" db="EMBL/GenBank/DDBJ databases">
        <title>NBRP : Genome information of microbial organism related human and environment.</title>
        <authorList>
            <person name="Hattori M."/>
            <person name="Oshima K."/>
            <person name="Inaba H."/>
            <person name="Suda W."/>
            <person name="Sakamoto M."/>
            <person name="Iino T."/>
            <person name="Kitahara M."/>
            <person name="Oshida Y."/>
            <person name="Iida T."/>
            <person name="Kudo T."/>
            <person name="Itoh T."/>
            <person name="Ohkuma M."/>
        </authorList>
    </citation>
    <scope>NUCLEOTIDE SEQUENCE [LARGE SCALE GENOMIC DNA]</scope>
    <source>
        <strain evidence="1 2">Q-1</strain>
    </source>
</reference>
<name>A0A5A7N5H0_9PROT</name>
<sequence length="132" mass="14475">MGARRMEGDSKSMQGMMIGVWQQAGNAGGWHRIAWLWKGAMRLGFVLPMMAAALICAMPRAQAMQAQNQVQNQAQNQAEDEAPLSLSALDEGRTHYLAGDYEAARKAWQPLADAGDPRAFIICRPFIVGVWG</sequence>
<dbReference type="Proteomes" id="UP000324996">
    <property type="component" value="Unassembled WGS sequence"/>
</dbReference>
<evidence type="ECO:0000313" key="1">
    <source>
        <dbReference type="EMBL" id="GER02319.1"/>
    </source>
</evidence>
<organism evidence="1 2">
    <name type="scientific">Iodidimonas nitroreducens</name>
    <dbReference type="NCBI Taxonomy" id="1236968"/>
    <lineage>
        <taxon>Bacteria</taxon>
        <taxon>Pseudomonadati</taxon>
        <taxon>Pseudomonadota</taxon>
        <taxon>Alphaproteobacteria</taxon>
        <taxon>Iodidimonadales</taxon>
        <taxon>Iodidimonadaceae</taxon>
        <taxon>Iodidimonas</taxon>
    </lineage>
</organism>
<keyword evidence="2" id="KW-1185">Reference proteome</keyword>
<protein>
    <submittedName>
        <fullName evidence="1">Uncharacterized protein</fullName>
    </submittedName>
</protein>
<gene>
    <name evidence="1" type="ORF">JCM17846_00010</name>
</gene>
<dbReference type="AlphaFoldDB" id="A0A5A7N5H0"/>
<comment type="caution">
    <text evidence="1">The sequence shown here is derived from an EMBL/GenBank/DDBJ whole genome shotgun (WGS) entry which is preliminary data.</text>
</comment>
<proteinExistence type="predicted"/>
<accession>A0A5A7N5H0</accession>
<dbReference type="EMBL" id="BKCN01000001">
    <property type="protein sequence ID" value="GER02319.1"/>
    <property type="molecule type" value="Genomic_DNA"/>
</dbReference>
<evidence type="ECO:0000313" key="2">
    <source>
        <dbReference type="Proteomes" id="UP000324996"/>
    </source>
</evidence>